<evidence type="ECO:0000313" key="2">
    <source>
        <dbReference type="Proteomes" id="UP000799757"/>
    </source>
</evidence>
<evidence type="ECO:0000313" key="1">
    <source>
        <dbReference type="EMBL" id="KAF2789369.1"/>
    </source>
</evidence>
<reference evidence="1" key="1">
    <citation type="journal article" date="2020" name="Stud. Mycol.">
        <title>101 Dothideomycetes genomes: a test case for predicting lifestyles and emergence of pathogens.</title>
        <authorList>
            <person name="Haridas S."/>
            <person name="Albert R."/>
            <person name="Binder M."/>
            <person name="Bloem J."/>
            <person name="Labutti K."/>
            <person name="Salamov A."/>
            <person name="Andreopoulos B."/>
            <person name="Baker S."/>
            <person name="Barry K."/>
            <person name="Bills G."/>
            <person name="Bluhm B."/>
            <person name="Cannon C."/>
            <person name="Castanera R."/>
            <person name="Culley D."/>
            <person name="Daum C."/>
            <person name="Ezra D."/>
            <person name="Gonzalez J."/>
            <person name="Henrissat B."/>
            <person name="Kuo A."/>
            <person name="Liang C."/>
            <person name="Lipzen A."/>
            <person name="Lutzoni F."/>
            <person name="Magnuson J."/>
            <person name="Mondo S."/>
            <person name="Nolan M."/>
            <person name="Ohm R."/>
            <person name="Pangilinan J."/>
            <person name="Park H.-J."/>
            <person name="Ramirez L."/>
            <person name="Alfaro M."/>
            <person name="Sun H."/>
            <person name="Tritt A."/>
            <person name="Yoshinaga Y."/>
            <person name="Zwiers L.-H."/>
            <person name="Turgeon B."/>
            <person name="Goodwin S."/>
            <person name="Spatafora J."/>
            <person name="Crous P."/>
            <person name="Grigoriev I."/>
        </authorList>
    </citation>
    <scope>NUCLEOTIDE SEQUENCE</scope>
    <source>
        <strain evidence="1">CBS 109.77</strain>
    </source>
</reference>
<dbReference type="EMBL" id="MU002142">
    <property type="protein sequence ID" value="KAF2789369.1"/>
    <property type="molecule type" value="Genomic_DNA"/>
</dbReference>
<keyword evidence="2" id="KW-1185">Reference proteome</keyword>
<feature type="non-terminal residue" evidence="1">
    <location>
        <position position="329"/>
    </location>
</feature>
<name>A0A6A6WZ32_9PLEO</name>
<feature type="non-terminal residue" evidence="1">
    <location>
        <position position="1"/>
    </location>
</feature>
<accession>A0A6A6WZ32</accession>
<organism evidence="1 2">
    <name type="scientific">Melanomma pulvis-pyrius CBS 109.77</name>
    <dbReference type="NCBI Taxonomy" id="1314802"/>
    <lineage>
        <taxon>Eukaryota</taxon>
        <taxon>Fungi</taxon>
        <taxon>Dikarya</taxon>
        <taxon>Ascomycota</taxon>
        <taxon>Pezizomycotina</taxon>
        <taxon>Dothideomycetes</taxon>
        <taxon>Pleosporomycetidae</taxon>
        <taxon>Pleosporales</taxon>
        <taxon>Melanommataceae</taxon>
        <taxon>Melanomma</taxon>
    </lineage>
</organism>
<protein>
    <submittedName>
        <fullName evidence="1">Uncharacterized protein</fullName>
    </submittedName>
</protein>
<gene>
    <name evidence="1" type="ORF">K505DRAFT_188822</name>
</gene>
<dbReference type="Proteomes" id="UP000799757">
    <property type="component" value="Unassembled WGS sequence"/>
</dbReference>
<sequence>ETLAEKRARWSGLLHAHQYHTVITQVLAEELPKYTRSTVIPTSLASIMRDCILILASAPLILTAAMDGVLAAQFRTSEVLQREYAEIQSRARIQPSIYVHLLADENGTAPSANQYLQIRDAALKYMGAADADADLAHAIDNVSPPATPLSAARDGYRKYLWTQSYSPRRAETLRRFCAGICARWRETSPLERDVPLAHPPGECGYALDAPVRLRQHRRRQSSNYVMNLAEDICAYLHAARVFPALFRMHQFVVYLIFRPEQVRVAEIFCSGLLQVWVGNGGGFNHYPAGLSNASAGRVGAEEWAAHERYVRGRGLLGENVREQKERVEE</sequence>
<proteinExistence type="predicted"/>
<dbReference type="OrthoDB" id="3440338at2759"/>
<dbReference type="AlphaFoldDB" id="A0A6A6WZ32"/>